<evidence type="ECO:0000313" key="2">
    <source>
        <dbReference type="EMBL" id="GFT45056.1"/>
    </source>
</evidence>
<keyword evidence="3" id="KW-1185">Reference proteome</keyword>
<evidence type="ECO:0000313" key="3">
    <source>
        <dbReference type="Proteomes" id="UP000887013"/>
    </source>
</evidence>
<accession>A0A8X6KGT2</accession>
<comment type="caution">
    <text evidence="1">The sequence shown here is derived from an EMBL/GenBank/DDBJ whole genome shotgun (WGS) entry which is preliminary data.</text>
</comment>
<dbReference type="EMBL" id="BMAW01110817">
    <property type="protein sequence ID" value="GFT45056.1"/>
    <property type="molecule type" value="Genomic_DNA"/>
</dbReference>
<protein>
    <submittedName>
        <fullName evidence="1">Uncharacterized protein</fullName>
    </submittedName>
</protein>
<name>A0A8X6KGT2_NEPPI</name>
<evidence type="ECO:0000313" key="1">
    <source>
        <dbReference type="EMBL" id="GFS47997.1"/>
    </source>
</evidence>
<sequence length="53" mass="5936">MGLVSFTSSITEVYLIAQEKEDLLRKLLDIRFDTEKEASRGTEESDVNSKGKG</sequence>
<proteinExistence type="predicted"/>
<reference evidence="1" key="1">
    <citation type="submission" date="2020-08" db="EMBL/GenBank/DDBJ databases">
        <title>Multicomponent nature underlies the extraordinary mechanical properties of spider dragline silk.</title>
        <authorList>
            <person name="Kono N."/>
            <person name="Nakamura H."/>
            <person name="Mori M."/>
            <person name="Yoshida Y."/>
            <person name="Ohtoshi R."/>
            <person name="Malay A.D."/>
            <person name="Moran D.A.P."/>
            <person name="Tomita M."/>
            <person name="Numata K."/>
            <person name="Arakawa K."/>
        </authorList>
    </citation>
    <scope>NUCLEOTIDE SEQUENCE</scope>
</reference>
<gene>
    <name evidence="2" type="ORF">NPIL_371441</name>
    <name evidence="1" type="ORF">NPIL_704611</name>
</gene>
<organism evidence="1 3">
    <name type="scientific">Nephila pilipes</name>
    <name type="common">Giant wood spider</name>
    <name type="synonym">Nephila maculata</name>
    <dbReference type="NCBI Taxonomy" id="299642"/>
    <lineage>
        <taxon>Eukaryota</taxon>
        <taxon>Metazoa</taxon>
        <taxon>Ecdysozoa</taxon>
        <taxon>Arthropoda</taxon>
        <taxon>Chelicerata</taxon>
        <taxon>Arachnida</taxon>
        <taxon>Araneae</taxon>
        <taxon>Araneomorphae</taxon>
        <taxon>Entelegynae</taxon>
        <taxon>Araneoidea</taxon>
        <taxon>Nephilidae</taxon>
        <taxon>Nephila</taxon>
    </lineage>
</organism>
<dbReference type="AlphaFoldDB" id="A0A8X6KGT2"/>
<dbReference type="Proteomes" id="UP000887013">
    <property type="component" value="Unassembled WGS sequence"/>
</dbReference>
<dbReference type="EMBL" id="BMAW01045085">
    <property type="protein sequence ID" value="GFS47997.1"/>
    <property type="molecule type" value="Genomic_DNA"/>
</dbReference>
<feature type="non-terminal residue" evidence="1">
    <location>
        <position position="53"/>
    </location>
</feature>